<protein>
    <submittedName>
        <fullName evidence="2">Uncharacterized protein</fullName>
    </submittedName>
</protein>
<keyword evidence="1" id="KW-0472">Membrane</keyword>
<dbReference type="Proteomes" id="UP001208689">
    <property type="component" value="Chromosome"/>
</dbReference>
<evidence type="ECO:0000256" key="1">
    <source>
        <dbReference type="SAM" id="Phobius"/>
    </source>
</evidence>
<keyword evidence="1" id="KW-0812">Transmembrane</keyword>
<proteinExistence type="predicted"/>
<gene>
    <name evidence="2" type="ORF">NEF87_004762</name>
</gene>
<sequence length="140" mass="16131">MHKKLTNKKEIRKGNFETFLFIFLYILVGLVFLGGLSQYLINPSINEIEAEVLAQKSIDGIKSFTLDDKDDMIDFFSINITNLSDLENISQTGDGKSWESAFIIENFRFYSDNTTHGLRIENITDYLIIRNCYFHTSVAN</sequence>
<organism evidence="2 3">
    <name type="scientific">Candidatus Lokiarchaeum ossiferum</name>
    <dbReference type="NCBI Taxonomy" id="2951803"/>
    <lineage>
        <taxon>Archaea</taxon>
        <taxon>Promethearchaeati</taxon>
        <taxon>Promethearchaeota</taxon>
        <taxon>Promethearchaeia</taxon>
        <taxon>Promethearchaeales</taxon>
        <taxon>Promethearchaeaceae</taxon>
        <taxon>Candidatus Lokiarchaeum</taxon>
    </lineage>
</organism>
<name>A0ABY6I027_9ARCH</name>
<keyword evidence="3" id="KW-1185">Reference proteome</keyword>
<feature type="transmembrane region" description="Helical" evidence="1">
    <location>
        <begin position="20"/>
        <end position="41"/>
    </location>
</feature>
<dbReference type="EMBL" id="CP104013">
    <property type="protein sequence ID" value="UYP48477.1"/>
    <property type="molecule type" value="Genomic_DNA"/>
</dbReference>
<evidence type="ECO:0000313" key="2">
    <source>
        <dbReference type="EMBL" id="UYP48477.1"/>
    </source>
</evidence>
<reference evidence="2" key="1">
    <citation type="submission" date="2022-09" db="EMBL/GenBank/DDBJ databases">
        <title>Actin cytoskeleton and complex cell architecture in an #Asgard archaeon.</title>
        <authorList>
            <person name="Ponce Toledo R.I."/>
            <person name="Schleper C."/>
            <person name="Rodrigues Oliveira T."/>
            <person name="Wollweber F."/>
            <person name="Xu J."/>
            <person name="Rittmann S."/>
            <person name="Klingl A."/>
            <person name="Pilhofer M."/>
        </authorList>
    </citation>
    <scope>NUCLEOTIDE SEQUENCE</scope>
    <source>
        <strain evidence="2">B-35</strain>
    </source>
</reference>
<evidence type="ECO:0000313" key="3">
    <source>
        <dbReference type="Proteomes" id="UP001208689"/>
    </source>
</evidence>
<keyword evidence="1" id="KW-1133">Transmembrane helix</keyword>
<accession>A0ABY6I027</accession>